<protein>
    <recommendedName>
        <fullName evidence="4">B30.2/SPRY domain-containing protein</fullName>
    </recommendedName>
</protein>
<organism evidence="6 7">
    <name type="scientific">Helobdella robusta</name>
    <name type="common">Californian leech</name>
    <dbReference type="NCBI Taxonomy" id="6412"/>
    <lineage>
        <taxon>Eukaryota</taxon>
        <taxon>Metazoa</taxon>
        <taxon>Spiralia</taxon>
        <taxon>Lophotrochozoa</taxon>
        <taxon>Annelida</taxon>
        <taxon>Clitellata</taxon>
        <taxon>Hirudinea</taxon>
        <taxon>Rhynchobdellida</taxon>
        <taxon>Glossiphoniidae</taxon>
        <taxon>Helobdella</taxon>
    </lineage>
</organism>
<evidence type="ECO:0000259" key="4">
    <source>
        <dbReference type="PROSITE" id="PS50188"/>
    </source>
</evidence>
<dbReference type="Pfam" id="PF00622">
    <property type="entry name" value="SPRY"/>
    <property type="match status" value="1"/>
</dbReference>
<dbReference type="GO" id="GO:0000380">
    <property type="term" value="P:alternative mRNA splicing, via spliceosome"/>
    <property type="evidence" value="ECO:0000318"/>
    <property type="project" value="GO_Central"/>
</dbReference>
<proteinExistence type="predicted"/>
<evidence type="ECO:0000313" key="7">
    <source>
        <dbReference type="Proteomes" id="UP000015101"/>
    </source>
</evidence>
<dbReference type="CDD" id="cd12884">
    <property type="entry name" value="SPRY_hnRNP"/>
    <property type="match status" value="1"/>
</dbReference>
<dbReference type="eggNOG" id="KOG2242">
    <property type="taxonomic scope" value="Eukaryota"/>
</dbReference>
<dbReference type="Gene3D" id="3.40.50.300">
    <property type="entry name" value="P-loop containing nucleotide triphosphate hydrolases"/>
    <property type="match status" value="1"/>
</dbReference>
<dbReference type="OrthoDB" id="445357at2759"/>
<evidence type="ECO:0000313" key="5">
    <source>
        <dbReference type="EMBL" id="ESO06326.1"/>
    </source>
</evidence>
<dbReference type="GeneID" id="20213615"/>
<dbReference type="EMBL" id="AMQM01000607">
    <property type="status" value="NOT_ANNOTATED_CDS"/>
    <property type="molecule type" value="Genomic_DNA"/>
</dbReference>
<evidence type="ECO:0000256" key="3">
    <source>
        <dbReference type="SAM" id="MobiDB-lite"/>
    </source>
</evidence>
<feature type="compositionally biased region" description="Low complexity" evidence="3">
    <location>
        <begin position="404"/>
        <end position="425"/>
    </location>
</feature>
<dbReference type="InterPro" id="IPR001870">
    <property type="entry name" value="B30.2/SPRY"/>
</dbReference>
<dbReference type="PANTHER" id="PTHR12381">
    <property type="entry name" value="HETEROGENEOUS NUCLEAR RIBONUCLEOPROTEIN U FAMILY MEMBER"/>
    <property type="match status" value="1"/>
</dbReference>
<dbReference type="InParanoid" id="T1FXR7"/>
<dbReference type="CTD" id="20213615"/>
<comment type="subcellular location">
    <subcellularLocation>
        <location evidence="1">Nucleus</location>
    </subcellularLocation>
</comment>
<dbReference type="Pfam" id="PF13671">
    <property type="entry name" value="AAA_33"/>
    <property type="match status" value="1"/>
</dbReference>
<dbReference type="InterPro" id="IPR043136">
    <property type="entry name" value="B30.2/SPRY_sf"/>
</dbReference>
<dbReference type="PANTHER" id="PTHR12381:SF56">
    <property type="entry name" value="B30.2_SPRY DOMAIN-CONTAINING PROTEIN-RELATED"/>
    <property type="match status" value="1"/>
</dbReference>
<evidence type="ECO:0000313" key="6">
    <source>
        <dbReference type="EnsemblMetazoa" id="HelroP64249"/>
    </source>
</evidence>
<evidence type="ECO:0000256" key="2">
    <source>
        <dbReference type="ARBA" id="ARBA00023242"/>
    </source>
</evidence>
<accession>T1FXR7</accession>
<dbReference type="SUPFAM" id="SSF49899">
    <property type="entry name" value="Concanavalin A-like lectins/glucanases"/>
    <property type="match status" value="1"/>
</dbReference>
<dbReference type="PROSITE" id="PS50188">
    <property type="entry name" value="B302_SPRY"/>
    <property type="match status" value="1"/>
</dbReference>
<dbReference type="EnsemblMetazoa" id="HelroT64249">
    <property type="protein sequence ID" value="HelroP64249"/>
    <property type="gene ID" value="HelroG64249"/>
</dbReference>
<dbReference type="EMBL" id="KB096324">
    <property type="protein sequence ID" value="ESO06326.1"/>
    <property type="molecule type" value="Genomic_DNA"/>
</dbReference>
<dbReference type="Proteomes" id="UP000015101">
    <property type="component" value="Unassembled WGS sequence"/>
</dbReference>
<dbReference type="HOGENOM" id="CLU_012140_3_1_1"/>
<feature type="region of interest" description="Disordered" evidence="3">
    <location>
        <begin position="397"/>
        <end position="425"/>
    </location>
</feature>
<dbReference type="InterPro" id="IPR027417">
    <property type="entry name" value="P-loop_NTPase"/>
</dbReference>
<dbReference type="InterPro" id="IPR003877">
    <property type="entry name" value="SPRY_dom"/>
</dbReference>
<dbReference type="InterPro" id="IPR035778">
    <property type="entry name" value="SPRY_hnRNP_U"/>
</dbReference>
<dbReference type="GO" id="GO:0005634">
    <property type="term" value="C:nucleus"/>
    <property type="evidence" value="ECO:0000318"/>
    <property type="project" value="GO_Central"/>
</dbReference>
<dbReference type="InterPro" id="IPR013320">
    <property type="entry name" value="ConA-like_dom_sf"/>
</dbReference>
<dbReference type="SUPFAM" id="SSF52540">
    <property type="entry name" value="P-loop containing nucleoside triphosphate hydrolases"/>
    <property type="match status" value="1"/>
</dbReference>
<feature type="domain" description="B30.2/SPRY" evidence="4">
    <location>
        <begin position="1"/>
        <end position="179"/>
    </location>
</feature>
<dbReference type="OMA" id="CANQVEV"/>
<keyword evidence="2" id="KW-0539">Nucleus</keyword>
<keyword evidence="7" id="KW-1185">Reference proteome</keyword>
<sequence>MRFFSLKLFSYFKNCRSEAKNLTAPSGFCFCWGGVKANCGVTRGKVMYEVRILEHLAADFGENHIETSPHLLRIGWSMVHASLQLGEEQDSWGYGGTGKFSTNNKFSDYGEAYTIGDVITAFLDLDSKPASISFAKNGLWLGVASPLHGFKVDQKSHAMFPHILSKNCRFEVNFGQQSSWCPVQYVNHDHVFINNISPMYTAPGPKPPQSKSDCEVIMVVGLPGSGKTTWARKMFRDHPEKMYNIIGTDDLIDKMKVMGLPRKNNYSGRWEVLIQQATSCLNKIFFIASRKLRHYIIDQTNVYATARKRKMKNFVGFKRICAVLQPEDDELKRREWKRTFEEGKVVPEEAVMEMKMNYSLPDAEVDEHIDEVIWIELGKDASCQLVNQYNEEGSLKLPSRKRLSSTSLPNNSNNSSNNNSSSNNNVRTKIYYMHLSSCHFL</sequence>
<dbReference type="STRING" id="6412.T1FXR7"/>
<dbReference type="RefSeq" id="XP_009015694.1">
    <property type="nucleotide sequence ID" value="XM_009017446.1"/>
</dbReference>
<dbReference type="Gene3D" id="2.60.120.920">
    <property type="match status" value="1"/>
</dbReference>
<evidence type="ECO:0000256" key="1">
    <source>
        <dbReference type="ARBA" id="ARBA00004123"/>
    </source>
</evidence>
<dbReference type="AlphaFoldDB" id="T1FXR7"/>
<dbReference type="KEGG" id="hro:HELRODRAFT_64249"/>
<dbReference type="GO" id="GO:0003723">
    <property type="term" value="F:RNA binding"/>
    <property type="evidence" value="ECO:0000318"/>
    <property type="project" value="GO_Central"/>
</dbReference>
<name>T1FXR7_HELRO</name>
<reference evidence="6" key="3">
    <citation type="submission" date="2015-06" db="UniProtKB">
        <authorList>
            <consortium name="EnsemblMetazoa"/>
        </authorList>
    </citation>
    <scope>IDENTIFICATION</scope>
</reference>
<gene>
    <name evidence="6" type="primary">20213615</name>
    <name evidence="5" type="ORF">HELRODRAFT_64249</name>
</gene>
<reference evidence="5 7" key="2">
    <citation type="journal article" date="2013" name="Nature">
        <title>Insights into bilaterian evolution from three spiralian genomes.</title>
        <authorList>
            <person name="Simakov O."/>
            <person name="Marletaz F."/>
            <person name="Cho S.J."/>
            <person name="Edsinger-Gonzales E."/>
            <person name="Havlak P."/>
            <person name="Hellsten U."/>
            <person name="Kuo D.H."/>
            <person name="Larsson T."/>
            <person name="Lv J."/>
            <person name="Arendt D."/>
            <person name="Savage R."/>
            <person name="Osoegawa K."/>
            <person name="de Jong P."/>
            <person name="Grimwood J."/>
            <person name="Chapman J.A."/>
            <person name="Shapiro H."/>
            <person name="Aerts A."/>
            <person name="Otillar R.P."/>
            <person name="Terry A.Y."/>
            <person name="Boore J.L."/>
            <person name="Grigoriev I.V."/>
            <person name="Lindberg D.R."/>
            <person name="Seaver E.C."/>
            <person name="Weisblat D.A."/>
            <person name="Putnam N.H."/>
            <person name="Rokhsar D.S."/>
        </authorList>
    </citation>
    <scope>NUCLEOTIDE SEQUENCE</scope>
</reference>
<dbReference type="SMART" id="SM00449">
    <property type="entry name" value="SPRY"/>
    <property type="match status" value="1"/>
</dbReference>
<reference evidence="7" key="1">
    <citation type="submission" date="2012-12" db="EMBL/GenBank/DDBJ databases">
        <authorList>
            <person name="Hellsten U."/>
            <person name="Grimwood J."/>
            <person name="Chapman J.A."/>
            <person name="Shapiro H."/>
            <person name="Aerts A."/>
            <person name="Otillar R.P."/>
            <person name="Terry A.Y."/>
            <person name="Boore J.L."/>
            <person name="Simakov O."/>
            <person name="Marletaz F."/>
            <person name="Cho S.-J."/>
            <person name="Edsinger-Gonzales E."/>
            <person name="Havlak P."/>
            <person name="Kuo D.-H."/>
            <person name="Larsson T."/>
            <person name="Lv J."/>
            <person name="Arendt D."/>
            <person name="Savage R."/>
            <person name="Osoegawa K."/>
            <person name="de Jong P."/>
            <person name="Lindberg D.R."/>
            <person name="Seaver E.C."/>
            <person name="Weisblat D.A."/>
            <person name="Putnam N.H."/>
            <person name="Grigoriev I.V."/>
            <person name="Rokhsar D.S."/>
        </authorList>
    </citation>
    <scope>NUCLEOTIDE SEQUENCE</scope>
</reference>